<keyword evidence="3" id="KW-0479">Metal-binding</keyword>
<comment type="caution">
    <text evidence="7">The sequence shown here is derived from an EMBL/GenBank/DDBJ whole genome shotgun (WGS) entry which is preliminary data.</text>
</comment>
<sequence>MNLKLPSVKTNTPKCKLTLMNSGFYGTKLNMIKKGSPRKHIWGPAFWFIIEHPTHGTILFDTGYHSRYYEVTKKFPYNILNWILPVKIHKEEDAKQQLKKRGISPDDVTIILSHLHIDHTGGVCDFPNAPVYISKEEWELGQETDLQLLKKGYLKPLFSMLKQEQMKIVDFDQGKAYGPFNKSIDIFQDGSLILVPLFGHSVGQMGLILNCSESERYFLCVDAVYCRGNYEEIAYSSILTNVAHANVKQYHDLYNLLNKIWKANPDLEIIPSHDPDIYREHFGPLPR</sequence>
<organism evidence="7 8">
    <name type="scientific">Streptococcus sanguinis SK115</name>
    <dbReference type="NCBI Taxonomy" id="888810"/>
    <lineage>
        <taxon>Bacteria</taxon>
        <taxon>Bacillati</taxon>
        <taxon>Bacillota</taxon>
        <taxon>Bacilli</taxon>
        <taxon>Lactobacillales</taxon>
        <taxon>Streptococcaceae</taxon>
        <taxon>Streptococcus</taxon>
    </lineage>
</organism>
<dbReference type="Proteomes" id="UP000003351">
    <property type="component" value="Unassembled WGS sequence"/>
</dbReference>
<evidence type="ECO:0000259" key="6">
    <source>
        <dbReference type="SMART" id="SM00849"/>
    </source>
</evidence>
<dbReference type="CDD" id="cd07730">
    <property type="entry name" value="metallo-hydrolase-like_MBL-fold"/>
    <property type="match status" value="1"/>
</dbReference>
<comment type="similarity">
    <text evidence="2">Belongs to the metallo-beta-lactamase superfamily.</text>
</comment>
<dbReference type="InterPro" id="IPR051013">
    <property type="entry name" value="MBL_superfamily_lactonases"/>
</dbReference>
<dbReference type="SMART" id="SM00849">
    <property type="entry name" value="Lactamase_B"/>
    <property type="match status" value="1"/>
</dbReference>
<evidence type="ECO:0000256" key="5">
    <source>
        <dbReference type="ARBA" id="ARBA00022833"/>
    </source>
</evidence>
<dbReference type="Gene3D" id="3.60.15.10">
    <property type="entry name" value="Ribonuclease Z/Hydroxyacylglutathione hydrolase-like"/>
    <property type="match status" value="1"/>
</dbReference>
<accession>F0I6H6</accession>
<gene>
    <name evidence="7" type="ORF">HMPREF9382_0409</name>
</gene>
<evidence type="ECO:0000313" key="8">
    <source>
        <dbReference type="Proteomes" id="UP000003351"/>
    </source>
</evidence>
<name>F0I6H6_STRSA</name>
<dbReference type="Pfam" id="PF00753">
    <property type="entry name" value="Lactamase_B"/>
    <property type="match status" value="1"/>
</dbReference>
<feature type="domain" description="Metallo-beta-lactamase" evidence="6">
    <location>
        <begin position="44"/>
        <end position="273"/>
    </location>
</feature>
<keyword evidence="4 7" id="KW-0378">Hydrolase</keyword>
<reference evidence="7 8" key="1">
    <citation type="submission" date="2011-02" db="EMBL/GenBank/DDBJ databases">
        <authorList>
            <person name="Muzny D."/>
            <person name="Qin X."/>
            <person name="Deng J."/>
            <person name="Jiang H."/>
            <person name="Liu Y."/>
            <person name="Qu J."/>
            <person name="Song X.-Z."/>
            <person name="Zhang L."/>
            <person name="Thornton R."/>
            <person name="Coyle M."/>
            <person name="Francisco L."/>
            <person name="Jackson L."/>
            <person name="Javaid M."/>
            <person name="Korchina V."/>
            <person name="Kovar C."/>
            <person name="Mata R."/>
            <person name="Mathew T."/>
            <person name="Ngo R."/>
            <person name="Nguyen L."/>
            <person name="Nguyen N."/>
            <person name="Okwuonu G."/>
            <person name="Ongeri F."/>
            <person name="Pham C."/>
            <person name="Simmons D."/>
            <person name="Wilczek-Boney K."/>
            <person name="Hale W."/>
            <person name="Jakkamsetti A."/>
            <person name="Pham P."/>
            <person name="Ruth R."/>
            <person name="San Lucas F."/>
            <person name="Warren J."/>
            <person name="Zhang J."/>
            <person name="Zhao Z."/>
            <person name="Zhou C."/>
            <person name="Zhu D."/>
            <person name="Lee S."/>
            <person name="Bess C."/>
            <person name="Blankenburg K."/>
            <person name="Forbes L."/>
            <person name="Fu Q."/>
            <person name="Gubbala S."/>
            <person name="Hirani K."/>
            <person name="Jayaseelan J.C."/>
            <person name="Lara F."/>
            <person name="Munidasa M."/>
            <person name="Palculict T."/>
            <person name="Patil S."/>
            <person name="Pu L.-L."/>
            <person name="Saada N."/>
            <person name="Tang L."/>
            <person name="Weissenberger G."/>
            <person name="Zhu Y."/>
            <person name="Hemphill L."/>
            <person name="Shang Y."/>
            <person name="Youmans B."/>
            <person name="Ayvaz T."/>
            <person name="Ross M."/>
            <person name="Santibanez J."/>
            <person name="Aqrawi P."/>
            <person name="Gross S."/>
            <person name="Joshi V."/>
            <person name="Fowler G."/>
            <person name="Nazareth L."/>
            <person name="Reid J."/>
            <person name="Worley K."/>
            <person name="Petrosino J."/>
            <person name="Highlander S."/>
            <person name="Gibbs R."/>
        </authorList>
    </citation>
    <scope>NUCLEOTIDE SEQUENCE [LARGE SCALE GENOMIC DNA]</scope>
    <source>
        <strain evidence="7 8">SK115</strain>
    </source>
</reference>
<proteinExistence type="inferred from homology"/>
<evidence type="ECO:0000313" key="7">
    <source>
        <dbReference type="EMBL" id="EGD32476.1"/>
    </source>
</evidence>
<dbReference type="PANTHER" id="PTHR42978">
    <property type="entry name" value="QUORUM-QUENCHING LACTONASE YTNP-RELATED-RELATED"/>
    <property type="match status" value="1"/>
</dbReference>
<dbReference type="PATRIC" id="fig|888810.3.peg.397"/>
<dbReference type="EMBL" id="AEXW01000004">
    <property type="protein sequence ID" value="EGD32476.1"/>
    <property type="molecule type" value="Genomic_DNA"/>
</dbReference>
<evidence type="ECO:0000256" key="2">
    <source>
        <dbReference type="ARBA" id="ARBA00007749"/>
    </source>
</evidence>
<dbReference type="SUPFAM" id="SSF56281">
    <property type="entry name" value="Metallo-hydrolase/oxidoreductase"/>
    <property type="match status" value="1"/>
</dbReference>
<dbReference type="GO" id="GO:0016787">
    <property type="term" value="F:hydrolase activity"/>
    <property type="evidence" value="ECO:0007669"/>
    <property type="project" value="UniProtKB-KW"/>
</dbReference>
<dbReference type="GO" id="GO:0046872">
    <property type="term" value="F:metal ion binding"/>
    <property type="evidence" value="ECO:0007669"/>
    <property type="project" value="UniProtKB-KW"/>
</dbReference>
<evidence type="ECO:0000256" key="3">
    <source>
        <dbReference type="ARBA" id="ARBA00022723"/>
    </source>
</evidence>
<dbReference type="PANTHER" id="PTHR42978:SF2">
    <property type="entry name" value="102 KBASES UNSTABLE REGION: FROM 1 TO 119443"/>
    <property type="match status" value="1"/>
</dbReference>
<dbReference type="AlphaFoldDB" id="F0I6H6"/>
<dbReference type="InterPro" id="IPR001279">
    <property type="entry name" value="Metallo-B-lactamas"/>
</dbReference>
<keyword evidence="5" id="KW-0862">Zinc</keyword>
<protein>
    <submittedName>
        <fullName evidence="7">Zn-dependent hydrolase GumP</fullName>
    </submittedName>
</protein>
<dbReference type="InterPro" id="IPR036866">
    <property type="entry name" value="RibonucZ/Hydroxyglut_hydro"/>
</dbReference>
<dbReference type="HOGENOM" id="CLU_030571_3_4_9"/>
<evidence type="ECO:0000256" key="1">
    <source>
        <dbReference type="ARBA" id="ARBA00001947"/>
    </source>
</evidence>
<dbReference type="RefSeq" id="WP_002906273.1">
    <property type="nucleotide sequence ID" value="NZ_GL872408.1"/>
</dbReference>
<comment type="cofactor">
    <cofactor evidence="1">
        <name>Zn(2+)</name>
        <dbReference type="ChEBI" id="CHEBI:29105"/>
    </cofactor>
</comment>
<evidence type="ECO:0000256" key="4">
    <source>
        <dbReference type="ARBA" id="ARBA00022801"/>
    </source>
</evidence>